<dbReference type="Proteomes" id="UP001056035">
    <property type="component" value="Chromosome"/>
</dbReference>
<evidence type="ECO:0000313" key="2">
    <source>
        <dbReference type="Proteomes" id="UP001056035"/>
    </source>
</evidence>
<dbReference type="RefSeq" id="WP_254569486.1">
    <property type="nucleotide sequence ID" value="NZ_CP098502.1"/>
</dbReference>
<name>A0ABY5DLM5_9ACTN</name>
<keyword evidence="2" id="KW-1185">Reference proteome</keyword>
<dbReference type="Gene3D" id="1.25.40.10">
    <property type="entry name" value="Tetratricopeptide repeat domain"/>
    <property type="match status" value="1"/>
</dbReference>
<dbReference type="InterPro" id="IPR011990">
    <property type="entry name" value="TPR-like_helical_dom_sf"/>
</dbReference>
<dbReference type="EMBL" id="CP098502">
    <property type="protein sequence ID" value="UTI62751.1"/>
    <property type="molecule type" value="Genomic_DNA"/>
</dbReference>
<proteinExistence type="predicted"/>
<evidence type="ECO:0000313" key="1">
    <source>
        <dbReference type="EMBL" id="UTI62751.1"/>
    </source>
</evidence>
<accession>A0ABY5DLM5</accession>
<dbReference type="SUPFAM" id="SSF48452">
    <property type="entry name" value="TPR-like"/>
    <property type="match status" value="1"/>
</dbReference>
<dbReference type="Pfam" id="PF13432">
    <property type="entry name" value="TPR_16"/>
    <property type="match status" value="1"/>
</dbReference>
<organism evidence="1 2">
    <name type="scientific">Paraconexibacter antarcticus</name>
    <dbReference type="NCBI Taxonomy" id="2949664"/>
    <lineage>
        <taxon>Bacteria</taxon>
        <taxon>Bacillati</taxon>
        <taxon>Actinomycetota</taxon>
        <taxon>Thermoleophilia</taxon>
        <taxon>Solirubrobacterales</taxon>
        <taxon>Paraconexibacteraceae</taxon>
        <taxon>Paraconexibacter</taxon>
    </lineage>
</organism>
<reference evidence="1 2" key="1">
    <citation type="submission" date="2022-06" db="EMBL/GenBank/DDBJ databases">
        <title>Paraconexibacter antarcticus.</title>
        <authorList>
            <person name="Kim C.S."/>
        </authorList>
    </citation>
    <scope>NUCLEOTIDE SEQUENCE [LARGE SCALE GENOMIC DNA]</scope>
    <source>
        <strain evidence="1 2">02-257</strain>
    </source>
</reference>
<sequence length="122" mass="13724">MESAYDLYRNGTELLDGRDFHAAAVPLRRAAELEPDKMSVREALGRAYFGSQRYREGAAEFGAVVAREPTNDYAHFCLGRCLQSLGDHARARAPLTMAARLRPDRSDYRVYLERSVRAAEAD</sequence>
<gene>
    <name evidence="1" type="ORF">NBH00_15445</name>
</gene>
<protein>
    <submittedName>
        <fullName evidence="1">Tetratricopeptide repeat protein</fullName>
    </submittedName>
</protein>